<evidence type="ECO:0000256" key="4">
    <source>
        <dbReference type="PIRNR" id="PIRNR000185"/>
    </source>
</evidence>
<feature type="binding site" evidence="6">
    <location>
        <position position="91"/>
    </location>
    <ligand>
        <name>substrate</name>
    </ligand>
</feature>
<feature type="site" description="Important for catalysis" evidence="7">
    <location>
        <position position="143"/>
    </location>
</feature>
<reference evidence="10 11" key="1">
    <citation type="submission" date="2018-06" db="EMBL/GenBank/DDBJ databases">
        <authorList>
            <person name="Strepis N."/>
        </authorList>
    </citation>
    <scope>NUCLEOTIDE SEQUENCE [LARGE SCALE GENOMIC DNA]</scope>
    <source>
        <strain evidence="10">LUCI</strain>
    </source>
</reference>
<dbReference type="SUPFAM" id="SSF51735">
    <property type="entry name" value="NAD(P)-binding Rossmann-fold domains"/>
    <property type="match status" value="1"/>
</dbReference>
<keyword evidence="3 4" id="KW-0560">Oxidoreductase</keyword>
<dbReference type="InterPro" id="IPR006096">
    <property type="entry name" value="Glu/Leu/Phe/Val/Trp_DH_C"/>
</dbReference>
<evidence type="ECO:0000313" key="10">
    <source>
        <dbReference type="EMBL" id="VBB05424.1"/>
    </source>
</evidence>
<evidence type="ECO:0000256" key="6">
    <source>
        <dbReference type="PIRSR" id="PIRSR000185-2"/>
    </source>
</evidence>
<dbReference type="Pfam" id="PF00208">
    <property type="entry name" value="ELFV_dehydrog"/>
    <property type="match status" value="1"/>
</dbReference>
<organism evidence="10 11">
    <name type="scientific">Lucifera butyrica</name>
    <dbReference type="NCBI Taxonomy" id="1351585"/>
    <lineage>
        <taxon>Bacteria</taxon>
        <taxon>Bacillati</taxon>
        <taxon>Bacillota</taxon>
        <taxon>Negativicutes</taxon>
        <taxon>Veillonellales</taxon>
        <taxon>Veillonellaceae</taxon>
        <taxon>Lucifera</taxon>
    </lineage>
</organism>
<dbReference type="GO" id="GO:0004352">
    <property type="term" value="F:glutamate dehydrogenase (NAD+) activity"/>
    <property type="evidence" value="ECO:0007669"/>
    <property type="project" value="TreeGrafter"/>
</dbReference>
<dbReference type="InterPro" id="IPR036291">
    <property type="entry name" value="NAD(P)-bd_dom_sf"/>
</dbReference>
<dbReference type="PRINTS" id="PR00082">
    <property type="entry name" value="GLFDHDRGNASE"/>
</dbReference>
<evidence type="ECO:0000256" key="5">
    <source>
        <dbReference type="PIRSR" id="PIRSR000185-1"/>
    </source>
</evidence>
<dbReference type="Gene3D" id="3.40.50.10860">
    <property type="entry name" value="Leucine Dehydrogenase, chain A, domain 1"/>
    <property type="match status" value="1"/>
</dbReference>
<dbReference type="FunFam" id="3.40.50.10860:FF:000003">
    <property type="entry name" value="Glutamate dehydrogenase"/>
    <property type="match status" value="1"/>
</dbReference>
<keyword evidence="6" id="KW-0520">NAD</keyword>
<name>A0A498R1T5_9FIRM</name>
<dbReference type="InterPro" id="IPR006097">
    <property type="entry name" value="Glu/Leu/Phe/Val/Trp_DH_dimer"/>
</dbReference>
<evidence type="ECO:0000256" key="2">
    <source>
        <dbReference type="ARBA" id="ARBA00012896"/>
    </source>
</evidence>
<evidence type="ECO:0000313" key="11">
    <source>
        <dbReference type="Proteomes" id="UP000277811"/>
    </source>
</evidence>
<dbReference type="PANTHER" id="PTHR11606">
    <property type="entry name" value="GLUTAMATE DEHYDROGENASE"/>
    <property type="match status" value="1"/>
</dbReference>
<dbReference type="InterPro" id="IPR014362">
    <property type="entry name" value="Glu_DH"/>
</dbReference>
<gene>
    <name evidence="10" type="ORF">LUCI_0633</name>
</gene>
<dbReference type="SMART" id="SM00839">
    <property type="entry name" value="ELFV_dehydrog"/>
    <property type="match status" value="1"/>
</dbReference>
<accession>A0A498R1T5</accession>
<dbReference type="AlphaFoldDB" id="A0A498R1T5"/>
<sequence>MQNIFEMAKKPLEQASQILRLDQNVSSLLAHPERTLEVHIPVRMDDGRLEIFTGYRSQHNTALGPAKGGIRFHPGVTMDEVKTLAFWMTFKCAVLNLPYGGGKGGVIVDTRKLSRSELERLARSYMQKIMPVIGEHQDIPAPDVNTDSRMMAWMMDEYSKYQGYNVPGVITGKPKTVGGSAGRGSATGRGVMFCIREAFKKMAIPMKEATVAVQGFGNVGGFSAKLLFDAGAKIVAVSDMYGAIYNQQGLDPYDIERHVKETGSVAGYRRAETMTNGQLLELPVTVLVPAALEGQITSGNADRIQARIIAEGANGPVTPDADSVLAGREIMVIPDILANAGGVTVSYFEWVQNLYRYYWTEKEVHARQEDMMVDAFAKVYEAAERYRTSLRVGAYIVALERLSEAMRLRGWL</sequence>
<evidence type="ECO:0000256" key="1">
    <source>
        <dbReference type="ARBA" id="ARBA00006382"/>
    </source>
</evidence>
<dbReference type="Gene3D" id="3.40.50.720">
    <property type="entry name" value="NAD(P)-binding Rossmann-like Domain"/>
    <property type="match status" value="1"/>
</dbReference>
<evidence type="ECO:0000259" key="9">
    <source>
        <dbReference type="SMART" id="SM00839"/>
    </source>
</evidence>
<dbReference type="Pfam" id="PF02812">
    <property type="entry name" value="ELFV_dehydrog_N"/>
    <property type="match status" value="1"/>
</dbReference>
<feature type="domain" description="Glutamate/phenylalanine/leucine/valine/L-tryptophan dehydrogenase C-terminal" evidence="9">
    <location>
        <begin position="180"/>
        <end position="410"/>
    </location>
</feature>
<dbReference type="Proteomes" id="UP000277811">
    <property type="component" value="Unassembled WGS sequence"/>
</dbReference>
<feature type="binding site" evidence="6">
    <location>
        <position position="187"/>
    </location>
    <ligand>
        <name>NAD(+)</name>
        <dbReference type="ChEBI" id="CHEBI:57540"/>
    </ligand>
</feature>
<dbReference type="InterPro" id="IPR046346">
    <property type="entry name" value="Aminoacid_DH-like_N_sf"/>
</dbReference>
<dbReference type="GO" id="GO:0000166">
    <property type="term" value="F:nucleotide binding"/>
    <property type="evidence" value="ECO:0007669"/>
    <property type="project" value="UniProtKB-KW"/>
</dbReference>
<comment type="similarity">
    <text evidence="1 4 8">Belongs to the Glu/Leu/Phe/Val dehydrogenases family.</text>
</comment>
<dbReference type="InterPro" id="IPR033922">
    <property type="entry name" value="NAD_bind_Glu_DH"/>
</dbReference>
<evidence type="ECO:0000256" key="8">
    <source>
        <dbReference type="RuleBase" id="RU004417"/>
    </source>
</evidence>
<dbReference type="OrthoDB" id="9803297at2"/>
<dbReference type="InterPro" id="IPR006095">
    <property type="entry name" value="Glu/Leu/Phe/Val/Trp_DH"/>
</dbReference>
<protein>
    <recommendedName>
        <fullName evidence="2 4">Glutamate dehydrogenase</fullName>
    </recommendedName>
</protein>
<feature type="active site" description="Proton donor" evidence="5">
    <location>
        <position position="103"/>
    </location>
</feature>
<keyword evidence="6" id="KW-0547">Nucleotide-binding</keyword>
<dbReference type="GO" id="GO:0006538">
    <property type="term" value="P:L-glutamate catabolic process"/>
    <property type="evidence" value="ECO:0007669"/>
    <property type="project" value="TreeGrafter"/>
</dbReference>
<feature type="binding site" evidence="6">
    <location>
        <position position="67"/>
    </location>
    <ligand>
        <name>substrate</name>
    </ligand>
</feature>
<dbReference type="EMBL" id="UPPP01000055">
    <property type="protein sequence ID" value="VBB05424.1"/>
    <property type="molecule type" value="Genomic_DNA"/>
</dbReference>
<keyword evidence="11" id="KW-1185">Reference proteome</keyword>
<dbReference type="RefSeq" id="WP_122626411.1">
    <property type="nucleotide sequence ID" value="NZ_UPPP01000055.1"/>
</dbReference>
<feature type="binding site" evidence="6">
    <location>
        <position position="218"/>
    </location>
    <ligand>
        <name>NAD(+)</name>
        <dbReference type="ChEBI" id="CHEBI:57540"/>
    </ligand>
</feature>
<dbReference type="CDD" id="cd01076">
    <property type="entry name" value="NAD_bind_1_Glu_DH"/>
    <property type="match status" value="1"/>
</dbReference>
<evidence type="ECO:0000256" key="7">
    <source>
        <dbReference type="PIRSR" id="PIRSR000185-3"/>
    </source>
</evidence>
<evidence type="ECO:0000256" key="3">
    <source>
        <dbReference type="ARBA" id="ARBA00023002"/>
    </source>
</evidence>
<dbReference type="PANTHER" id="PTHR11606:SF13">
    <property type="entry name" value="GLUTAMATE DEHYDROGENASE 1, MITOCHONDRIAL"/>
    <property type="match status" value="1"/>
</dbReference>
<proteinExistence type="inferred from homology"/>
<dbReference type="SUPFAM" id="SSF53223">
    <property type="entry name" value="Aminoacid dehydrogenase-like, N-terminal domain"/>
    <property type="match status" value="1"/>
</dbReference>
<dbReference type="PIRSF" id="PIRSF000185">
    <property type="entry name" value="Glu_DH"/>
    <property type="match status" value="1"/>
</dbReference>
<feature type="binding site" evidence="6">
    <location>
        <position position="346"/>
    </location>
    <ligand>
        <name>substrate</name>
    </ligand>
</feature>